<evidence type="ECO:0000256" key="14">
    <source>
        <dbReference type="PROSITE-ProRule" id="PRU00560"/>
    </source>
</evidence>
<dbReference type="Pfam" id="PF13361">
    <property type="entry name" value="UvrD_C"/>
    <property type="match status" value="1"/>
</dbReference>
<keyword evidence="6" id="KW-0269">Exonuclease</keyword>
<evidence type="ECO:0000256" key="9">
    <source>
        <dbReference type="ARBA" id="ARBA00023204"/>
    </source>
</evidence>
<evidence type="ECO:0000256" key="7">
    <source>
        <dbReference type="ARBA" id="ARBA00022840"/>
    </source>
</evidence>
<evidence type="ECO:0000256" key="12">
    <source>
        <dbReference type="ARBA" id="ARBA00034808"/>
    </source>
</evidence>
<dbReference type="RefSeq" id="WP_191101140.1">
    <property type="nucleotide sequence ID" value="NZ_JACXXH010000003.1"/>
</dbReference>
<dbReference type="EMBL" id="JACXXH010000003">
    <property type="protein sequence ID" value="MBD3862993.1"/>
    <property type="molecule type" value="Genomic_DNA"/>
</dbReference>
<evidence type="ECO:0000259" key="16">
    <source>
        <dbReference type="PROSITE" id="PS51217"/>
    </source>
</evidence>
<dbReference type="Pfam" id="PF00580">
    <property type="entry name" value="UvrD-helicase"/>
    <property type="match status" value="1"/>
</dbReference>
<accession>A0ABR8LS19</accession>
<dbReference type="PROSITE" id="PS51217">
    <property type="entry name" value="UVRD_HELICASE_CTER"/>
    <property type="match status" value="1"/>
</dbReference>
<dbReference type="Gene3D" id="3.90.320.10">
    <property type="match status" value="1"/>
</dbReference>
<dbReference type="PROSITE" id="PS51198">
    <property type="entry name" value="UVRD_HELICASE_ATP_BIND"/>
    <property type="match status" value="1"/>
</dbReference>
<dbReference type="Proteomes" id="UP000627521">
    <property type="component" value="Unassembled WGS sequence"/>
</dbReference>
<evidence type="ECO:0000256" key="13">
    <source>
        <dbReference type="ARBA" id="ARBA00048988"/>
    </source>
</evidence>
<keyword evidence="8" id="KW-0238">DNA-binding</keyword>
<feature type="binding site" evidence="14">
    <location>
        <begin position="12"/>
        <end position="19"/>
    </location>
    <ligand>
        <name>ATP</name>
        <dbReference type="ChEBI" id="CHEBI:30616"/>
    </ligand>
</feature>
<keyword evidence="5 14" id="KW-0347">Helicase</keyword>
<keyword evidence="18" id="KW-1185">Reference proteome</keyword>
<evidence type="ECO:0000313" key="18">
    <source>
        <dbReference type="Proteomes" id="UP000627521"/>
    </source>
</evidence>
<dbReference type="InterPro" id="IPR000212">
    <property type="entry name" value="DNA_helicase_UvrD/REP"/>
</dbReference>
<dbReference type="Gene3D" id="1.10.3170.10">
    <property type="entry name" value="Recbcd, chain B, domain 2"/>
    <property type="match status" value="1"/>
</dbReference>
<evidence type="ECO:0000256" key="4">
    <source>
        <dbReference type="ARBA" id="ARBA00022801"/>
    </source>
</evidence>
<keyword evidence="9" id="KW-0234">DNA repair</keyword>
<dbReference type="PANTHER" id="PTHR11070:SF67">
    <property type="entry name" value="DNA 3'-5' HELICASE"/>
    <property type="match status" value="1"/>
</dbReference>
<dbReference type="InterPro" id="IPR014016">
    <property type="entry name" value="UvrD-like_ATP-bd"/>
</dbReference>
<sequence length="1047" mass="120565">MSTKVPFKVYDASAGSGKTFALVKEYLKLLFTRKHNDGFKQILAITFTNKAVGEMKIRILDTLKSFSDPEIISNPNGMFEAITTELNLKPTDVHLKSIALLNTIMHNYAAFDISTIDGFNHRLIRTFAHDLKIPINFEVELDTPTLLNQAVDSLISKAGTDAKLTKVLIDFALEKADDDKSWDVSRDFNSIAKLLINDNDLPHLDSIKHKTLEDFNTLKAELIKKIKNQETLIRQLATNLLDVFKSNGLDAKSFSRGTLFNHFVKVSNFEFYKIYENKLADNIAQGNVYTKTLDSAKAQIIDQLLPEIEKVYHLIKDNVTSLKFIKAVYKNVTPLSVLNAINKELTTIKEDENKLLISEFNTLISKEIKNQPTPFIYERLGEKFRHYFIDEFQDTSQMQWENLVPLIENTLTGQNLKGEQGSAMLVGDAKQAIYRWRGGKAEQFLGLTKSDNPFPIEKEVVRLEYNYRSFNQVIQFNNAFFNYLSNTSFSSIDYSDLYKKANQIPVLSQEGFVNIQFLDLQKEDDVNELFPETVYETINKCLVNGYNLKDICILVRKKKEGVAIAEFLSEKGVRITSSETMLINNSEEVKLVINVFKLLTNPNHLEVKIKVLDYIANTNNIQDKHAFFKANLNAPLQDFFNSFEQFSIYCNPTALVQLSLFDLAEQIVRSFKMTETSNAYIQYFLDIVLEFSQKQISDLASFVDYYESKKESLNIVSPSNQNAVQIMTIHKSKGLEFPVVIFPYAHLDIYKEVEPKEWFPLDQEQFNGFTKTLLNFNKDFEEFGTTGETIYNQHRSEQELDNINLLYVALTRPIEQLYIISKKENPVKGIITQNTYSGLLTNYLIDNSLWNDAQLEYSFGKVERESQHEDKVENTQETDQFISVSKLDHNIKIITKSGYLWDTEQENAIEKGNLIHDIMSQIQTIEDVQQVIFDYIQQGSINKQQAQILTHTINGIINTPEVNPYFTNQYTIYNERDIITKTGNIIRPDRLAIKDNEAVIIDYKTGLPNPKYQQQLEEYSNILKEMNFTVKKKILIYVNDTIKIVTY</sequence>
<evidence type="ECO:0000256" key="1">
    <source>
        <dbReference type="ARBA" id="ARBA00022722"/>
    </source>
</evidence>
<evidence type="ECO:0000256" key="10">
    <source>
        <dbReference type="ARBA" id="ARBA00023235"/>
    </source>
</evidence>
<dbReference type="EC" id="5.6.2.4" evidence="12"/>
<comment type="catalytic activity">
    <reaction evidence="11">
        <text>Couples ATP hydrolysis with the unwinding of duplex DNA by translocating in the 3'-5' direction.</text>
        <dbReference type="EC" id="5.6.2.4"/>
    </reaction>
</comment>
<name>A0ABR8LS19_9FLAO</name>
<keyword evidence="3" id="KW-0227">DNA damage</keyword>
<evidence type="ECO:0000313" key="17">
    <source>
        <dbReference type="EMBL" id="MBD3862993.1"/>
    </source>
</evidence>
<keyword evidence="7 14" id="KW-0067">ATP-binding</keyword>
<evidence type="ECO:0000256" key="3">
    <source>
        <dbReference type="ARBA" id="ARBA00022763"/>
    </source>
</evidence>
<evidence type="ECO:0000259" key="15">
    <source>
        <dbReference type="PROSITE" id="PS51198"/>
    </source>
</evidence>
<gene>
    <name evidence="17" type="ORF">IEG06_05980</name>
</gene>
<reference evidence="17 18" key="1">
    <citation type="submission" date="2020-09" db="EMBL/GenBank/DDBJ databases">
        <title>Bacillus nautilus sp. nov., Chryseoglobus crepusculi sp. nov, and Psychrobacter noctis sp. nov., isolated from deep-sea sponges from the equatorial Atlantic.</title>
        <authorList>
            <person name="Stennett H.L."/>
            <person name="Williams S.E."/>
        </authorList>
    </citation>
    <scope>NUCLEOTIDE SEQUENCE [LARGE SCALE GENOMIC DNA]</scope>
    <source>
        <strain evidence="17 18">28M-24</strain>
    </source>
</reference>
<keyword evidence="4 14" id="KW-0378">Hydrolase</keyword>
<evidence type="ECO:0000256" key="11">
    <source>
        <dbReference type="ARBA" id="ARBA00034617"/>
    </source>
</evidence>
<feature type="domain" description="UvrD-like helicase C-terminal" evidence="16">
    <location>
        <begin position="482"/>
        <end position="734"/>
    </location>
</feature>
<evidence type="ECO:0000256" key="2">
    <source>
        <dbReference type="ARBA" id="ARBA00022741"/>
    </source>
</evidence>
<evidence type="ECO:0000256" key="6">
    <source>
        <dbReference type="ARBA" id="ARBA00022839"/>
    </source>
</evidence>
<protein>
    <recommendedName>
        <fullName evidence="12">DNA 3'-5' helicase</fullName>
        <ecNumber evidence="12">5.6.2.4</ecNumber>
    </recommendedName>
</protein>
<organism evidence="17 18">
    <name type="scientific">Olleya marilimosa</name>
    <dbReference type="NCBI Taxonomy" id="272164"/>
    <lineage>
        <taxon>Bacteria</taxon>
        <taxon>Pseudomonadati</taxon>
        <taxon>Bacteroidota</taxon>
        <taxon>Flavobacteriia</taxon>
        <taxon>Flavobacteriales</taxon>
        <taxon>Flavobacteriaceae</taxon>
    </lineage>
</organism>
<dbReference type="SUPFAM" id="SSF52980">
    <property type="entry name" value="Restriction endonuclease-like"/>
    <property type="match status" value="1"/>
</dbReference>
<feature type="domain" description="UvrD-like helicase ATP-binding" evidence="15">
    <location>
        <begin position="1"/>
        <end position="470"/>
    </location>
</feature>
<evidence type="ECO:0000256" key="5">
    <source>
        <dbReference type="ARBA" id="ARBA00022806"/>
    </source>
</evidence>
<comment type="catalytic activity">
    <reaction evidence="13">
        <text>ATP + H2O = ADP + phosphate + H(+)</text>
        <dbReference type="Rhea" id="RHEA:13065"/>
        <dbReference type="ChEBI" id="CHEBI:15377"/>
        <dbReference type="ChEBI" id="CHEBI:15378"/>
        <dbReference type="ChEBI" id="CHEBI:30616"/>
        <dbReference type="ChEBI" id="CHEBI:43474"/>
        <dbReference type="ChEBI" id="CHEBI:456216"/>
        <dbReference type="EC" id="5.6.2.4"/>
    </reaction>
</comment>
<keyword evidence="1" id="KW-0540">Nuclease</keyword>
<evidence type="ECO:0000256" key="8">
    <source>
        <dbReference type="ARBA" id="ARBA00023125"/>
    </source>
</evidence>
<dbReference type="PANTHER" id="PTHR11070">
    <property type="entry name" value="UVRD / RECB / PCRA DNA HELICASE FAMILY MEMBER"/>
    <property type="match status" value="1"/>
</dbReference>
<dbReference type="InterPro" id="IPR027417">
    <property type="entry name" value="P-loop_NTPase"/>
</dbReference>
<keyword evidence="2 14" id="KW-0547">Nucleotide-binding</keyword>
<dbReference type="SUPFAM" id="SSF52540">
    <property type="entry name" value="P-loop containing nucleoside triphosphate hydrolases"/>
    <property type="match status" value="1"/>
</dbReference>
<comment type="caution">
    <text evidence="17">The sequence shown here is derived from an EMBL/GenBank/DDBJ whole genome shotgun (WGS) entry which is preliminary data.</text>
</comment>
<dbReference type="InterPro" id="IPR011604">
    <property type="entry name" value="PDDEXK-like_dom_sf"/>
</dbReference>
<keyword evidence="10" id="KW-0413">Isomerase</keyword>
<dbReference type="InterPro" id="IPR011335">
    <property type="entry name" value="Restrct_endonuc-II-like"/>
</dbReference>
<dbReference type="Gene3D" id="3.40.50.300">
    <property type="entry name" value="P-loop containing nucleotide triphosphate hydrolases"/>
    <property type="match status" value="3"/>
</dbReference>
<proteinExistence type="predicted"/>
<dbReference type="InterPro" id="IPR014017">
    <property type="entry name" value="DNA_helicase_UvrD-like_C"/>
</dbReference>